<name>A0A8S4DJ29_PLUXY</name>
<dbReference type="PRINTS" id="PR00081">
    <property type="entry name" value="GDHRDH"/>
</dbReference>
<evidence type="ECO:0000313" key="6">
    <source>
        <dbReference type="Proteomes" id="UP000653454"/>
    </source>
</evidence>
<evidence type="ECO:0000313" key="5">
    <source>
        <dbReference type="EMBL" id="CAG9099109.1"/>
    </source>
</evidence>
<dbReference type="InterPro" id="IPR002347">
    <property type="entry name" value="SDR_fam"/>
</dbReference>
<comment type="caution">
    <text evidence="5">The sequence shown here is derived from an EMBL/GenBank/DDBJ whole genome shotgun (WGS) entry which is preliminary data.</text>
</comment>
<evidence type="ECO:0000256" key="4">
    <source>
        <dbReference type="SAM" id="MobiDB-lite"/>
    </source>
</evidence>
<keyword evidence="2" id="KW-0521">NADP</keyword>
<comment type="similarity">
    <text evidence="1">Belongs to the short-chain dehydrogenases/reductases (SDR) family.</text>
</comment>
<evidence type="ECO:0000256" key="2">
    <source>
        <dbReference type="ARBA" id="ARBA00022857"/>
    </source>
</evidence>
<dbReference type="PANTHER" id="PTHR24320">
    <property type="entry name" value="RETINOL DEHYDROGENASE"/>
    <property type="match status" value="1"/>
</dbReference>
<dbReference type="GO" id="GO:0016491">
    <property type="term" value="F:oxidoreductase activity"/>
    <property type="evidence" value="ECO:0007669"/>
    <property type="project" value="UniProtKB-KW"/>
</dbReference>
<evidence type="ECO:0000256" key="1">
    <source>
        <dbReference type="ARBA" id="ARBA00006484"/>
    </source>
</evidence>
<proteinExistence type="inferred from homology"/>
<dbReference type="SUPFAM" id="SSF51735">
    <property type="entry name" value="NAD(P)-binding Rossmann-fold domains"/>
    <property type="match status" value="1"/>
</dbReference>
<gene>
    <name evidence="5" type="ORF">PLXY2_LOCUS2029</name>
</gene>
<dbReference type="EMBL" id="CAJHNJ030000005">
    <property type="protein sequence ID" value="CAG9099109.1"/>
    <property type="molecule type" value="Genomic_DNA"/>
</dbReference>
<organism evidence="5 6">
    <name type="scientific">Plutella xylostella</name>
    <name type="common">Diamondback moth</name>
    <name type="synonym">Plutella maculipennis</name>
    <dbReference type="NCBI Taxonomy" id="51655"/>
    <lineage>
        <taxon>Eukaryota</taxon>
        <taxon>Metazoa</taxon>
        <taxon>Ecdysozoa</taxon>
        <taxon>Arthropoda</taxon>
        <taxon>Hexapoda</taxon>
        <taxon>Insecta</taxon>
        <taxon>Pterygota</taxon>
        <taxon>Neoptera</taxon>
        <taxon>Endopterygota</taxon>
        <taxon>Lepidoptera</taxon>
        <taxon>Glossata</taxon>
        <taxon>Ditrysia</taxon>
        <taxon>Yponomeutoidea</taxon>
        <taxon>Plutellidae</taxon>
        <taxon>Plutella</taxon>
    </lineage>
</organism>
<dbReference type="AlphaFoldDB" id="A0A8S4DJ29"/>
<sequence length="369" mass="41228">MHCLISLRRMRKIYPAIPKRSLGMKQHLNEYYKIIYETTNLNMFSPTAEQVLENKQLDGKTCLITGASSGLGLEAARCLAASGCRVLAASRNTYKGLNATRDLGSGDLIQVMELNLASLKSVNNFSEELIRNGNQLDMVLLNAGVFGVPWARTEDGVETIFQVNFLGQLQLLLSVERLLAPAARVVFVTSESHRRVNWSTRDQICPREDMLSLPEHEYTSIKAYNISKLCSFLAMQYLAHRWRGSGRGVFCAHPGTFVKTQLCRHWWVYEALYTAMKPFAKTIPQAAATPVYCATSDALAGKSTLYYKDCVRRTESDLAQDSQLAFRVIDLCRSMLSDRVGQAIDNPAVRPETAEVRDKQEDEGLAAVS</sequence>
<dbReference type="InterPro" id="IPR036291">
    <property type="entry name" value="NAD(P)-bd_dom_sf"/>
</dbReference>
<protein>
    <submittedName>
        <fullName evidence="5">(diamondback moth) hypothetical protein</fullName>
    </submittedName>
</protein>
<dbReference type="Gene3D" id="3.40.50.720">
    <property type="entry name" value="NAD(P)-binding Rossmann-like Domain"/>
    <property type="match status" value="1"/>
</dbReference>
<keyword evidence="6" id="KW-1185">Reference proteome</keyword>
<dbReference type="Pfam" id="PF00106">
    <property type="entry name" value="adh_short"/>
    <property type="match status" value="1"/>
</dbReference>
<accession>A0A8S4DJ29</accession>
<dbReference type="PANTHER" id="PTHR24320:SF282">
    <property type="entry name" value="WW DOMAIN-CONTAINING OXIDOREDUCTASE"/>
    <property type="match status" value="1"/>
</dbReference>
<feature type="region of interest" description="Disordered" evidence="4">
    <location>
        <begin position="350"/>
        <end position="369"/>
    </location>
</feature>
<feature type="compositionally biased region" description="Basic and acidic residues" evidence="4">
    <location>
        <begin position="352"/>
        <end position="362"/>
    </location>
</feature>
<keyword evidence="3" id="KW-0560">Oxidoreductase</keyword>
<dbReference type="Proteomes" id="UP000653454">
    <property type="component" value="Unassembled WGS sequence"/>
</dbReference>
<evidence type="ECO:0000256" key="3">
    <source>
        <dbReference type="ARBA" id="ARBA00023002"/>
    </source>
</evidence>
<reference evidence="5" key="1">
    <citation type="submission" date="2020-11" db="EMBL/GenBank/DDBJ databases">
        <authorList>
            <person name="Whiteford S."/>
        </authorList>
    </citation>
    <scope>NUCLEOTIDE SEQUENCE</scope>
</reference>